<accession>A0A4C1XMA9</accession>
<protein>
    <submittedName>
        <fullName evidence="1">Uncharacterized protein</fullName>
    </submittedName>
</protein>
<proteinExistence type="predicted"/>
<gene>
    <name evidence="1" type="ORF">EVAR_46850_1</name>
</gene>
<organism evidence="1 2">
    <name type="scientific">Eumeta variegata</name>
    <name type="common">Bagworm moth</name>
    <name type="synonym">Eumeta japonica</name>
    <dbReference type="NCBI Taxonomy" id="151549"/>
    <lineage>
        <taxon>Eukaryota</taxon>
        <taxon>Metazoa</taxon>
        <taxon>Ecdysozoa</taxon>
        <taxon>Arthropoda</taxon>
        <taxon>Hexapoda</taxon>
        <taxon>Insecta</taxon>
        <taxon>Pterygota</taxon>
        <taxon>Neoptera</taxon>
        <taxon>Endopterygota</taxon>
        <taxon>Lepidoptera</taxon>
        <taxon>Glossata</taxon>
        <taxon>Ditrysia</taxon>
        <taxon>Tineoidea</taxon>
        <taxon>Psychidae</taxon>
        <taxon>Oiketicinae</taxon>
        <taxon>Eumeta</taxon>
    </lineage>
</organism>
<keyword evidence="2" id="KW-1185">Reference proteome</keyword>
<sequence length="98" mass="11189">MKTFFHNVITQVAFLLPHTALTLPYRGRRRAPGRRRPAITTYNRPPLSLFISSFDPVELFECEHVKVQSCKSCRVAEDAARYGAGAARAARTYRQHLK</sequence>
<evidence type="ECO:0000313" key="2">
    <source>
        <dbReference type="Proteomes" id="UP000299102"/>
    </source>
</evidence>
<evidence type="ECO:0000313" key="1">
    <source>
        <dbReference type="EMBL" id="GBP65056.1"/>
    </source>
</evidence>
<dbReference type="EMBL" id="BGZK01000918">
    <property type="protein sequence ID" value="GBP65056.1"/>
    <property type="molecule type" value="Genomic_DNA"/>
</dbReference>
<dbReference type="AlphaFoldDB" id="A0A4C1XMA9"/>
<dbReference type="Proteomes" id="UP000299102">
    <property type="component" value="Unassembled WGS sequence"/>
</dbReference>
<reference evidence="1 2" key="1">
    <citation type="journal article" date="2019" name="Commun. Biol.">
        <title>The bagworm genome reveals a unique fibroin gene that provides high tensile strength.</title>
        <authorList>
            <person name="Kono N."/>
            <person name="Nakamura H."/>
            <person name="Ohtoshi R."/>
            <person name="Tomita M."/>
            <person name="Numata K."/>
            <person name="Arakawa K."/>
        </authorList>
    </citation>
    <scope>NUCLEOTIDE SEQUENCE [LARGE SCALE GENOMIC DNA]</scope>
</reference>
<name>A0A4C1XMA9_EUMVA</name>
<comment type="caution">
    <text evidence="1">The sequence shown here is derived from an EMBL/GenBank/DDBJ whole genome shotgun (WGS) entry which is preliminary data.</text>
</comment>